<dbReference type="Gene3D" id="1.10.10.2910">
    <property type="match status" value="1"/>
</dbReference>
<dbReference type="InterPro" id="IPR010982">
    <property type="entry name" value="Lambda_DNA-bd_dom_sf"/>
</dbReference>
<proteinExistence type="inferred from homology"/>
<dbReference type="Pfam" id="PF06114">
    <property type="entry name" value="Peptidase_M78"/>
    <property type="match status" value="1"/>
</dbReference>
<dbReference type="SUPFAM" id="SSF47413">
    <property type="entry name" value="lambda repressor-like DNA-binding domains"/>
    <property type="match status" value="1"/>
</dbReference>
<protein>
    <submittedName>
        <fullName evidence="3">XRE family transcriptional regulator</fullName>
    </submittedName>
</protein>
<dbReference type="Gene3D" id="1.10.260.40">
    <property type="entry name" value="lambda repressor-like DNA-binding domains"/>
    <property type="match status" value="1"/>
</dbReference>
<dbReference type="Pfam" id="PF12844">
    <property type="entry name" value="HTH_19"/>
    <property type="match status" value="1"/>
</dbReference>
<evidence type="ECO:0000313" key="3">
    <source>
        <dbReference type="EMBL" id="WEK35649.1"/>
    </source>
</evidence>
<dbReference type="CDD" id="cd00093">
    <property type="entry name" value="HTH_XRE"/>
    <property type="match status" value="1"/>
</dbReference>
<name>A0AAJ5WQW1_9BACT</name>
<sequence>MNHFPERLKAARKMKGYSLQDLVNAMKEPVSKQALSKYEAGNMKPDSKVLRNLCNALGQPVDYFLRTSSIELGGIEFRKQSSLPEKEQTKIKYLTIEFLERYLELEEIMGIDNCLSNPIGNLKIKNEQDVERAAEKLREAWNWGYEPISNIVELLEEKGVKVFQLDAHDAFLGLSCKVNDQVSVIVMNNNEKISIVRKRFTILHELAHLLLDLSDATPLQKEHYCNVFAGAMLMPESIFKKAFGGFRKRIVWPEFILIKEEYGISIAAILYRAKILKLISMNYFKEMMMDYNRIGYQNGEPGQFLGSEQSKRFLQLVLRAYSEDLISSSKAAVLNGQKMFEFRDMLYLMDKK</sequence>
<comment type="similarity">
    <text evidence="1">Belongs to the short-chain fatty acyl-CoA assimilation regulator (ScfR) family.</text>
</comment>
<dbReference type="Proteomes" id="UP001220610">
    <property type="component" value="Chromosome"/>
</dbReference>
<dbReference type="AlphaFoldDB" id="A0AAJ5WQW1"/>
<dbReference type="InterPro" id="IPR010359">
    <property type="entry name" value="IrrE_HExxH"/>
</dbReference>
<evidence type="ECO:0000259" key="2">
    <source>
        <dbReference type="PROSITE" id="PS50943"/>
    </source>
</evidence>
<reference evidence="3" key="1">
    <citation type="submission" date="2023-03" db="EMBL/GenBank/DDBJ databases">
        <title>Andean soil-derived lignocellulolytic bacterial consortium as a source of novel taxa and putative plastic-active enzymes.</title>
        <authorList>
            <person name="Diaz-Garcia L."/>
            <person name="Chuvochina M."/>
            <person name="Feuerriegel G."/>
            <person name="Bunk B."/>
            <person name="Sproer C."/>
            <person name="Streit W.R."/>
            <person name="Rodriguez L.M."/>
            <person name="Overmann J."/>
            <person name="Jimenez D.J."/>
        </authorList>
    </citation>
    <scope>NUCLEOTIDE SEQUENCE</scope>
    <source>
        <strain evidence="3">MAG 7</strain>
    </source>
</reference>
<dbReference type="GO" id="GO:0003677">
    <property type="term" value="F:DNA binding"/>
    <property type="evidence" value="ECO:0007669"/>
    <property type="project" value="InterPro"/>
</dbReference>
<dbReference type="InterPro" id="IPR001387">
    <property type="entry name" value="Cro/C1-type_HTH"/>
</dbReference>
<dbReference type="PROSITE" id="PS50943">
    <property type="entry name" value="HTH_CROC1"/>
    <property type="match status" value="1"/>
</dbReference>
<dbReference type="SMART" id="SM00530">
    <property type="entry name" value="HTH_XRE"/>
    <property type="match status" value="1"/>
</dbReference>
<evidence type="ECO:0000313" key="4">
    <source>
        <dbReference type="Proteomes" id="UP001220610"/>
    </source>
</evidence>
<dbReference type="PANTHER" id="PTHR43236:SF1">
    <property type="entry name" value="BLL7220 PROTEIN"/>
    <property type="match status" value="1"/>
</dbReference>
<feature type="domain" description="HTH cro/C1-type" evidence="2">
    <location>
        <begin position="8"/>
        <end position="64"/>
    </location>
</feature>
<dbReference type="EMBL" id="CP119311">
    <property type="protein sequence ID" value="WEK35649.1"/>
    <property type="molecule type" value="Genomic_DNA"/>
</dbReference>
<evidence type="ECO:0000256" key="1">
    <source>
        <dbReference type="ARBA" id="ARBA00007227"/>
    </source>
</evidence>
<gene>
    <name evidence="3" type="ORF">P0Y53_24450</name>
</gene>
<accession>A0AAJ5WQW1</accession>
<dbReference type="InterPro" id="IPR052345">
    <property type="entry name" value="Rad_response_metalloprotease"/>
</dbReference>
<organism evidence="3 4">
    <name type="scientific">Candidatus Pseudobacter hemicellulosilyticus</name>
    <dbReference type="NCBI Taxonomy" id="3121375"/>
    <lineage>
        <taxon>Bacteria</taxon>
        <taxon>Pseudomonadati</taxon>
        <taxon>Bacteroidota</taxon>
        <taxon>Chitinophagia</taxon>
        <taxon>Chitinophagales</taxon>
        <taxon>Chitinophagaceae</taxon>
        <taxon>Pseudobacter</taxon>
    </lineage>
</organism>
<dbReference type="PANTHER" id="PTHR43236">
    <property type="entry name" value="ANTITOXIN HIGA1"/>
    <property type="match status" value="1"/>
</dbReference>